<protein>
    <recommendedName>
        <fullName evidence="2">DUF3631 domain-containing protein</fullName>
    </recommendedName>
</protein>
<dbReference type="Proteomes" id="UP000005038">
    <property type="component" value="Unassembled WGS sequence"/>
</dbReference>
<dbReference type="Pfam" id="PF12307">
    <property type="entry name" value="DUF3631"/>
    <property type="match status" value="1"/>
</dbReference>
<gene>
    <name evidence="3" type="ORF">GOOTI_241_00170</name>
</gene>
<feature type="compositionally biased region" description="Basic and acidic residues" evidence="1">
    <location>
        <begin position="404"/>
        <end position="416"/>
    </location>
</feature>
<reference evidence="3" key="1">
    <citation type="submission" date="2012-02" db="EMBL/GenBank/DDBJ databases">
        <title>Whole genome shotgun sequence of Gordonia otitidis NBRC 100426.</title>
        <authorList>
            <person name="Yoshida I."/>
            <person name="Hosoyama A."/>
            <person name="Tsuchikane K."/>
            <person name="Katsumata H."/>
            <person name="Yamazaki S."/>
            <person name="Fujita N."/>
        </authorList>
    </citation>
    <scope>NUCLEOTIDE SEQUENCE [LARGE SCALE GENOMIC DNA]</scope>
    <source>
        <strain evidence="3">NBRC 100426</strain>
    </source>
</reference>
<dbReference type="InterPro" id="IPR022081">
    <property type="entry name" value="DUF3631"/>
</dbReference>
<feature type="region of interest" description="Disordered" evidence="1">
    <location>
        <begin position="364"/>
        <end position="435"/>
    </location>
</feature>
<evidence type="ECO:0000313" key="3">
    <source>
        <dbReference type="EMBL" id="GAB36862.1"/>
    </source>
</evidence>
<dbReference type="OrthoDB" id="3261135at2"/>
<dbReference type="AlphaFoldDB" id="H5TTQ4"/>
<feature type="domain" description="DUF3631" evidence="2">
    <location>
        <begin position="193"/>
        <end position="361"/>
    </location>
</feature>
<dbReference type="EMBL" id="BAFB01000241">
    <property type="protein sequence ID" value="GAB36862.1"/>
    <property type="molecule type" value="Genomic_DNA"/>
</dbReference>
<proteinExistence type="predicted"/>
<sequence length="465" mass="50320">MSELIDGAAVLNDVEEWFGRFIAVPDDRDLALATLWTVASHVAVETYTSPRLLIDSTTPGSGKTTLLDHIGRLACAPLHAASLSSPAVLVRSLQSGIRTLLVDEVDRSLAPNKPGVEDLIAILNSGYRRGATRPVLVPVKGGGWEVKEMPTYCPVALAGNSPRLPDDTRSRAIRILLMPDRTGSVEDSDWESLEEPAAELRARIVAWTDQVREQIIGMPVDLPDGCIGRSKEKWRPLKRVAVVAGSHWPEIADELIVRGMAETDAEHDAGLHADPPGMTMLRDLHAVWPGEEPFVPTEQLVSKLIMHNPDYWGLSSAYGKALTARRLGQLVSQASKVTSTRQTNYGPRGYSRGALRPVWQRLGIDHPETSGFPGFPGSPGYSPSSKPEGAVQSGSPGTTSGKGSEQHKREARKPDTPDEPSEPDQMAIPSEAGSEPIQMNTCKVCGRPCKPTIAAHVECLMRRAS</sequence>
<evidence type="ECO:0000313" key="4">
    <source>
        <dbReference type="Proteomes" id="UP000005038"/>
    </source>
</evidence>
<evidence type="ECO:0000256" key="1">
    <source>
        <dbReference type="SAM" id="MobiDB-lite"/>
    </source>
</evidence>
<evidence type="ECO:0000259" key="2">
    <source>
        <dbReference type="Pfam" id="PF12307"/>
    </source>
</evidence>
<comment type="caution">
    <text evidence="3">The sequence shown here is derived from an EMBL/GenBank/DDBJ whole genome shotgun (WGS) entry which is preliminary data.</text>
</comment>
<feature type="compositionally biased region" description="Low complexity" evidence="1">
    <location>
        <begin position="370"/>
        <end position="403"/>
    </location>
</feature>
<keyword evidence="4" id="KW-1185">Reference proteome</keyword>
<accession>H5TTQ4</accession>
<dbReference type="STRING" id="1108044.GOOTI_241_00170"/>
<dbReference type="RefSeq" id="WP_007241020.1">
    <property type="nucleotide sequence ID" value="NZ_BAFB01000241.1"/>
</dbReference>
<organism evidence="3 4">
    <name type="scientific">Gordonia otitidis (strain DSM 44809 / CCUG 52243 / JCM 12355 / NBRC 100426 / IFM 10032)</name>
    <dbReference type="NCBI Taxonomy" id="1108044"/>
    <lineage>
        <taxon>Bacteria</taxon>
        <taxon>Bacillati</taxon>
        <taxon>Actinomycetota</taxon>
        <taxon>Actinomycetes</taxon>
        <taxon>Mycobacteriales</taxon>
        <taxon>Gordoniaceae</taxon>
        <taxon>Gordonia</taxon>
    </lineage>
</organism>
<name>H5TTQ4_GORO1</name>